<dbReference type="Gene3D" id="1.10.1740.10">
    <property type="match status" value="1"/>
</dbReference>
<dbReference type="InterPro" id="IPR036388">
    <property type="entry name" value="WH-like_DNA-bd_sf"/>
</dbReference>
<dbReference type="GO" id="GO:0003677">
    <property type="term" value="F:DNA binding"/>
    <property type="evidence" value="ECO:0007669"/>
    <property type="project" value="InterPro"/>
</dbReference>
<gene>
    <name evidence="7" type="ORF">IQ31_05299</name>
</gene>
<evidence type="ECO:0000256" key="2">
    <source>
        <dbReference type="ARBA" id="ARBA00023015"/>
    </source>
</evidence>
<name>A0A562M4T5_9SPHI</name>
<accession>A0A562M4T5</accession>
<keyword evidence="2" id="KW-0805">Transcription regulation</keyword>
<proteinExistence type="inferred from homology"/>
<dbReference type="NCBIfam" id="TIGR02937">
    <property type="entry name" value="sigma70-ECF"/>
    <property type="match status" value="1"/>
</dbReference>
<dbReference type="InterPro" id="IPR014284">
    <property type="entry name" value="RNA_pol_sigma-70_dom"/>
</dbReference>
<dbReference type="PANTHER" id="PTHR43133">
    <property type="entry name" value="RNA POLYMERASE ECF-TYPE SIGMA FACTO"/>
    <property type="match status" value="1"/>
</dbReference>
<protein>
    <submittedName>
        <fullName evidence="7">RNA polymerase sigma-70 factor (ECF subfamily)</fullName>
    </submittedName>
</protein>
<dbReference type="InterPro" id="IPR013324">
    <property type="entry name" value="RNA_pol_sigma_r3/r4-like"/>
</dbReference>
<dbReference type="InterPro" id="IPR014327">
    <property type="entry name" value="RNA_pol_sigma70_bacteroid"/>
</dbReference>
<dbReference type="InterPro" id="IPR013325">
    <property type="entry name" value="RNA_pol_sigma_r2"/>
</dbReference>
<dbReference type="SUPFAM" id="SSF88659">
    <property type="entry name" value="Sigma3 and sigma4 domains of RNA polymerase sigma factors"/>
    <property type="match status" value="1"/>
</dbReference>
<evidence type="ECO:0000256" key="3">
    <source>
        <dbReference type="ARBA" id="ARBA00023082"/>
    </source>
</evidence>
<dbReference type="NCBIfam" id="TIGR02985">
    <property type="entry name" value="Sig70_bacteroi1"/>
    <property type="match status" value="1"/>
</dbReference>
<evidence type="ECO:0000256" key="4">
    <source>
        <dbReference type="ARBA" id="ARBA00023163"/>
    </source>
</evidence>
<dbReference type="Pfam" id="PF08281">
    <property type="entry name" value="Sigma70_r4_2"/>
    <property type="match status" value="1"/>
</dbReference>
<dbReference type="EMBL" id="VLKR01000049">
    <property type="protein sequence ID" value="TWI14880.1"/>
    <property type="molecule type" value="Genomic_DNA"/>
</dbReference>
<dbReference type="InterPro" id="IPR007627">
    <property type="entry name" value="RNA_pol_sigma70_r2"/>
</dbReference>
<dbReference type="Gene3D" id="1.10.10.10">
    <property type="entry name" value="Winged helix-like DNA-binding domain superfamily/Winged helix DNA-binding domain"/>
    <property type="match status" value="1"/>
</dbReference>
<dbReference type="RefSeq" id="WP_139145011.1">
    <property type="nucleotide sequence ID" value="NZ_JBPFQP010000022.1"/>
</dbReference>
<feature type="domain" description="RNA polymerase sigma-70 region 2" evidence="5">
    <location>
        <begin position="45"/>
        <end position="104"/>
    </location>
</feature>
<dbReference type="GO" id="GO:0016987">
    <property type="term" value="F:sigma factor activity"/>
    <property type="evidence" value="ECO:0007669"/>
    <property type="project" value="UniProtKB-KW"/>
</dbReference>
<evidence type="ECO:0000313" key="7">
    <source>
        <dbReference type="EMBL" id="TWI14880.1"/>
    </source>
</evidence>
<dbReference type="PANTHER" id="PTHR43133:SF46">
    <property type="entry name" value="RNA POLYMERASE SIGMA-70 FACTOR ECF SUBFAMILY"/>
    <property type="match status" value="1"/>
</dbReference>
<dbReference type="GO" id="GO:0006352">
    <property type="term" value="P:DNA-templated transcription initiation"/>
    <property type="evidence" value="ECO:0007669"/>
    <property type="project" value="InterPro"/>
</dbReference>
<evidence type="ECO:0000259" key="6">
    <source>
        <dbReference type="Pfam" id="PF08281"/>
    </source>
</evidence>
<evidence type="ECO:0000259" key="5">
    <source>
        <dbReference type="Pfam" id="PF04542"/>
    </source>
</evidence>
<dbReference type="AlphaFoldDB" id="A0A562M4T5"/>
<dbReference type="Pfam" id="PF04542">
    <property type="entry name" value="Sigma70_r2"/>
    <property type="match status" value="1"/>
</dbReference>
<dbReference type="SUPFAM" id="SSF88946">
    <property type="entry name" value="Sigma2 domain of RNA polymerase sigma factors"/>
    <property type="match status" value="1"/>
</dbReference>
<keyword evidence="3" id="KW-0731">Sigma factor</keyword>
<organism evidence="7 8">
    <name type="scientific">Sphingobacterium siyangense</name>
    <dbReference type="NCBI Taxonomy" id="459529"/>
    <lineage>
        <taxon>Bacteria</taxon>
        <taxon>Pseudomonadati</taxon>
        <taxon>Bacteroidota</taxon>
        <taxon>Sphingobacteriia</taxon>
        <taxon>Sphingobacteriales</taxon>
        <taxon>Sphingobacteriaceae</taxon>
        <taxon>Sphingobacterium</taxon>
    </lineage>
</organism>
<evidence type="ECO:0000256" key="1">
    <source>
        <dbReference type="ARBA" id="ARBA00010641"/>
    </source>
</evidence>
<dbReference type="InterPro" id="IPR039425">
    <property type="entry name" value="RNA_pol_sigma-70-like"/>
</dbReference>
<dbReference type="InterPro" id="IPR013249">
    <property type="entry name" value="RNA_pol_sigma70_r4_t2"/>
</dbReference>
<evidence type="ECO:0000313" key="8">
    <source>
        <dbReference type="Proteomes" id="UP000315908"/>
    </source>
</evidence>
<sequence length="186" mass="21999">MKNNLITDMESNQVESQIEHKILRCLKDGDMQAFSLVYNFYWDGLYTFALRLMKEESLAQDVLHDVFTELWARHKRLNIQSSLKDYLFICTKNRCFKLLGKLRRLNELEEHLLLDIAVEHDELSYKELSDQLDGLLARLPTKTRAIFIMSREDDLSYKQIAKKMNLSIKSVEYHISKVLNKLRKAL</sequence>
<comment type="similarity">
    <text evidence="1">Belongs to the sigma-70 factor family. ECF subfamily.</text>
</comment>
<keyword evidence="4" id="KW-0804">Transcription</keyword>
<feature type="domain" description="RNA polymerase sigma factor 70 region 4 type 2" evidence="6">
    <location>
        <begin position="130"/>
        <end position="182"/>
    </location>
</feature>
<dbReference type="Proteomes" id="UP000315908">
    <property type="component" value="Unassembled WGS sequence"/>
</dbReference>
<reference evidence="7 8" key="1">
    <citation type="journal article" date="2015" name="Stand. Genomic Sci.">
        <title>Genomic Encyclopedia of Bacterial and Archaeal Type Strains, Phase III: the genomes of soil and plant-associated and newly described type strains.</title>
        <authorList>
            <person name="Whitman W.B."/>
            <person name="Woyke T."/>
            <person name="Klenk H.P."/>
            <person name="Zhou Y."/>
            <person name="Lilburn T.G."/>
            <person name="Beck B.J."/>
            <person name="De Vos P."/>
            <person name="Vandamme P."/>
            <person name="Eisen J.A."/>
            <person name="Garrity G."/>
            <person name="Hugenholtz P."/>
            <person name="Kyrpides N.C."/>
        </authorList>
    </citation>
    <scope>NUCLEOTIDE SEQUENCE [LARGE SCALE GENOMIC DNA]</scope>
    <source>
        <strain evidence="7 8">CGMCC 1.6855</strain>
    </source>
</reference>
<comment type="caution">
    <text evidence="7">The sequence shown here is derived from an EMBL/GenBank/DDBJ whole genome shotgun (WGS) entry which is preliminary data.</text>
</comment>